<protein>
    <submittedName>
        <fullName evidence="2">HET-domain-containing protein</fullName>
    </submittedName>
</protein>
<dbReference type="OrthoDB" id="4587016at2759"/>
<accession>A0A1J7I9V6</accession>
<evidence type="ECO:0000259" key="1">
    <source>
        <dbReference type="Pfam" id="PF06985"/>
    </source>
</evidence>
<evidence type="ECO:0000313" key="3">
    <source>
        <dbReference type="Proteomes" id="UP000182658"/>
    </source>
</evidence>
<organism evidence="2 3">
    <name type="scientific">Coniochaeta ligniaria NRRL 30616</name>
    <dbReference type="NCBI Taxonomy" id="1408157"/>
    <lineage>
        <taxon>Eukaryota</taxon>
        <taxon>Fungi</taxon>
        <taxon>Dikarya</taxon>
        <taxon>Ascomycota</taxon>
        <taxon>Pezizomycotina</taxon>
        <taxon>Sordariomycetes</taxon>
        <taxon>Sordariomycetidae</taxon>
        <taxon>Coniochaetales</taxon>
        <taxon>Coniochaetaceae</taxon>
        <taxon>Coniochaeta</taxon>
    </lineage>
</organism>
<proteinExistence type="predicted"/>
<dbReference type="PANTHER" id="PTHR24148:SF64">
    <property type="entry name" value="HETEROKARYON INCOMPATIBILITY DOMAIN-CONTAINING PROTEIN"/>
    <property type="match status" value="1"/>
</dbReference>
<evidence type="ECO:0000313" key="2">
    <source>
        <dbReference type="EMBL" id="OIW24463.1"/>
    </source>
</evidence>
<name>A0A1J7I9V6_9PEZI</name>
<dbReference type="Pfam" id="PF06985">
    <property type="entry name" value="HET"/>
    <property type="match status" value="1"/>
</dbReference>
<dbReference type="STRING" id="1408157.A0A1J7I9V6"/>
<dbReference type="AlphaFoldDB" id="A0A1J7I9V6"/>
<dbReference type="InterPro" id="IPR010730">
    <property type="entry name" value="HET"/>
</dbReference>
<reference evidence="2 3" key="1">
    <citation type="submission" date="2016-10" db="EMBL/GenBank/DDBJ databases">
        <title>Draft genome sequence of Coniochaeta ligniaria NRRL30616, a lignocellulolytic fungus for bioabatement of inhibitors in plant biomass hydrolysates.</title>
        <authorList>
            <consortium name="DOE Joint Genome Institute"/>
            <person name="Jimenez D.J."/>
            <person name="Hector R.E."/>
            <person name="Riley R."/>
            <person name="Sun H."/>
            <person name="Grigoriev I.V."/>
            <person name="Van Elsas J.D."/>
            <person name="Nichols N.N."/>
        </authorList>
    </citation>
    <scope>NUCLEOTIDE SEQUENCE [LARGE SCALE GENOMIC DNA]</scope>
    <source>
        <strain evidence="2 3">NRRL 30616</strain>
    </source>
</reference>
<dbReference type="PANTHER" id="PTHR24148">
    <property type="entry name" value="ANKYRIN REPEAT DOMAIN-CONTAINING PROTEIN 39 HOMOLOG-RELATED"/>
    <property type="match status" value="1"/>
</dbReference>
<dbReference type="Proteomes" id="UP000182658">
    <property type="component" value="Unassembled WGS sequence"/>
</dbReference>
<sequence length="694" mass="77209">MSFDYASVRLSSDSIRLLTLYPSRNADASRPTCNLEAFALDNAPPFTALSYAWGDASQRSLMEVNGKDLSITSTLDSTLRHLRLPDRARKLWIDQICINQADDVEKASQVSFMRHIYSQAESTVAWLGEERDGSERAIRFIQEAGREAFRIGLRDVSGADYASLHWHVTAAFSDLNNHDVEIPEGDPLGQKKVDPLGQKKVDPLGQKKVDPLGQKKVDLCKLINSKYSKQWDETLEQLHLLFSRPYFRRGWIIQEVVIPKTLIFQCGLQTVGGDEFMSFIHLDSFIQEAKRRRWTAIITALQQKYKEPITTGNLVNHCALARAKLLKATLVRAQVTNSAQFKQRFGLGQTVTIRNSFHMGGHLQEEMTLAFMIKTFLSDFEFTDPRDRVFGLLGMASDTDALDIQVDYTLSWEDVYADTVKRIIRAGNVNILSDISSPPSSTNLLPSWVPDLRTARKGLIRQYTLLSSAPFRAGGSSPSPIPHNPISSSSPTTLLLRGVQVDTILATGPTWSDSPSGSYLGNNLQPLKDVLTKLYDFSQISQKESDPVLKIAHRRDGTAPVRTAILDHESVPAASPSGPRRRATPARMCAAITDLVHGGARIPGKELWDFLIQAQILQSYAPFLGRRGFIGLGPAEMEGGDVVVVFYGCRVPFVLRPDGQRQGEWRVLGEAYCDGVMDGEALGMGLEEEIFRLL</sequence>
<dbReference type="Pfam" id="PF26639">
    <property type="entry name" value="Het-6_barrel"/>
    <property type="match status" value="1"/>
</dbReference>
<dbReference type="InterPro" id="IPR052895">
    <property type="entry name" value="HetReg/Transcr_Mod"/>
</dbReference>
<keyword evidence="3" id="KW-1185">Reference proteome</keyword>
<dbReference type="InParanoid" id="A0A1J7I9V6"/>
<gene>
    <name evidence="2" type="ORF">CONLIGDRAFT_97832</name>
</gene>
<dbReference type="EMBL" id="KV875103">
    <property type="protein sequence ID" value="OIW24463.1"/>
    <property type="molecule type" value="Genomic_DNA"/>
</dbReference>
<feature type="domain" description="Heterokaryon incompatibility" evidence="1">
    <location>
        <begin position="46"/>
        <end position="255"/>
    </location>
</feature>